<evidence type="ECO:0000313" key="4">
    <source>
        <dbReference type="Proteomes" id="UP001238601"/>
    </source>
</evidence>
<dbReference type="RefSeq" id="WP_160767371.1">
    <property type="nucleotide sequence ID" value="NZ_JAINWE010000009.1"/>
</dbReference>
<dbReference type="Proteomes" id="UP001238601">
    <property type="component" value="Unassembled WGS sequence"/>
</dbReference>
<dbReference type="Proteomes" id="UP000439914">
    <property type="component" value="Unassembled WGS sequence"/>
</dbReference>
<sequence length="118" mass="13484">MDTSSPQKIELVFYQTESGNEPVRDWLVELPEEHRRAIGLDLMRVQYGWPIGMPLVRPMGKGLFEVRTNLADNTIARVMFCFNAGELYALHGFIKKAKKTPPPDLALARKRQKEIENG</sequence>
<dbReference type="GeneID" id="93687486"/>
<comment type="caution">
    <text evidence="2">The sequence shown here is derived from an EMBL/GenBank/DDBJ whole genome shotgun (WGS) entry which is preliminary data.</text>
</comment>
<proteinExistence type="predicted"/>
<protein>
    <submittedName>
        <fullName evidence="1">Phage-related protein</fullName>
    </submittedName>
    <submittedName>
        <fullName evidence="2">Type II toxin-antitoxin system RelE/ParE family toxin</fullName>
    </submittedName>
</protein>
<dbReference type="AlphaFoldDB" id="A0A6I4UFX3"/>
<dbReference type="Pfam" id="PF05973">
    <property type="entry name" value="Gp49"/>
    <property type="match status" value="1"/>
</dbReference>
<organism evidence="2 3">
    <name type="scientific">Qipengyuania citrea</name>
    <dbReference type="NCBI Taxonomy" id="225971"/>
    <lineage>
        <taxon>Bacteria</taxon>
        <taxon>Pseudomonadati</taxon>
        <taxon>Pseudomonadota</taxon>
        <taxon>Alphaproteobacteria</taxon>
        <taxon>Sphingomonadales</taxon>
        <taxon>Erythrobacteraceae</taxon>
        <taxon>Qipengyuania</taxon>
    </lineage>
</organism>
<reference evidence="2 3" key="1">
    <citation type="submission" date="2019-12" db="EMBL/GenBank/DDBJ databases">
        <title>Genomic-based taxomic classification of the family Erythrobacteraceae.</title>
        <authorList>
            <person name="Xu L."/>
        </authorList>
    </citation>
    <scope>NUCLEOTIDE SEQUENCE [LARGE SCALE GENOMIC DNA]</scope>
    <source>
        <strain evidence="2 3">CGMCC 1.8703</strain>
    </source>
</reference>
<evidence type="ECO:0000313" key="2">
    <source>
        <dbReference type="EMBL" id="MXP36547.1"/>
    </source>
</evidence>
<accession>A0A6I4UFX3</accession>
<keyword evidence="4" id="KW-1185">Reference proteome</keyword>
<reference evidence="1 4" key="2">
    <citation type="submission" date="2023-07" db="EMBL/GenBank/DDBJ databases">
        <title>Genomic Encyclopedia of Type Strains, Phase IV (KMG-IV): sequencing the most valuable type-strain genomes for metagenomic binning, comparative biology and taxonomic classification.</title>
        <authorList>
            <person name="Goeker M."/>
        </authorList>
    </citation>
    <scope>NUCLEOTIDE SEQUENCE [LARGE SCALE GENOMIC DNA]</scope>
    <source>
        <strain evidence="1 4">DSM 14432</strain>
    </source>
</reference>
<evidence type="ECO:0000313" key="3">
    <source>
        <dbReference type="Proteomes" id="UP000439914"/>
    </source>
</evidence>
<gene>
    <name evidence="2" type="ORF">GRI55_12325</name>
    <name evidence="1" type="ORF">QOZ97_002666</name>
</gene>
<dbReference type="InterPro" id="IPR009241">
    <property type="entry name" value="HigB-like"/>
</dbReference>
<name>A0A6I4UFX3_9SPHN</name>
<dbReference type="EMBL" id="JAUSWK010000003">
    <property type="protein sequence ID" value="MDQ0567119.1"/>
    <property type="molecule type" value="Genomic_DNA"/>
</dbReference>
<dbReference type="EMBL" id="WTYG01000004">
    <property type="protein sequence ID" value="MXP36547.1"/>
    <property type="molecule type" value="Genomic_DNA"/>
</dbReference>
<evidence type="ECO:0000313" key="1">
    <source>
        <dbReference type="EMBL" id="MDQ0567119.1"/>
    </source>
</evidence>